<accession>A0A5E7F607</accession>
<dbReference type="RefSeq" id="WP_150806551.1">
    <property type="nucleotide sequence ID" value="NZ_CABVHY010000033.1"/>
</dbReference>
<dbReference type="Proteomes" id="UP000379480">
    <property type="component" value="Unassembled WGS sequence"/>
</dbReference>
<gene>
    <name evidence="2" type="ORF">PS723_05279</name>
</gene>
<feature type="signal peptide" evidence="1">
    <location>
        <begin position="1"/>
        <end position="21"/>
    </location>
</feature>
<keyword evidence="1" id="KW-0732">Signal</keyword>
<dbReference type="AlphaFoldDB" id="A0A5E7F607"/>
<evidence type="ECO:0008006" key="4">
    <source>
        <dbReference type="Google" id="ProtNLM"/>
    </source>
</evidence>
<proteinExistence type="predicted"/>
<evidence type="ECO:0000313" key="3">
    <source>
        <dbReference type="Proteomes" id="UP000379480"/>
    </source>
</evidence>
<feature type="chain" id="PRO_5022950813" description="MSHA biogenesis protein MshK" evidence="1">
    <location>
        <begin position="22"/>
        <end position="110"/>
    </location>
</feature>
<protein>
    <recommendedName>
        <fullName evidence="4">MSHA biogenesis protein MshK</fullName>
    </recommendedName>
</protein>
<evidence type="ECO:0000313" key="2">
    <source>
        <dbReference type="EMBL" id="VVO34685.1"/>
    </source>
</evidence>
<evidence type="ECO:0000256" key="1">
    <source>
        <dbReference type="SAM" id="SignalP"/>
    </source>
</evidence>
<organism evidence="2 3">
    <name type="scientific">Pseudomonas fluorescens</name>
    <dbReference type="NCBI Taxonomy" id="294"/>
    <lineage>
        <taxon>Bacteria</taxon>
        <taxon>Pseudomonadati</taxon>
        <taxon>Pseudomonadota</taxon>
        <taxon>Gammaproteobacteria</taxon>
        <taxon>Pseudomonadales</taxon>
        <taxon>Pseudomonadaceae</taxon>
        <taxon>Pseudomonas</taxon>
    </lineage>
</organism>
<name>A0A5E7F607_PSEFL</name>
<sequence precursor="true">MFKRLIVSVLLCSAIVQGAGAASLDPTRPPANHAPASKAVPGEQVQALVLQEILWGPRGSRVVINGQTLRVGDSHADARVMTINPQTVLIERHGKREYLRLAKPVLQPSR</sequence>
<dbReference type="OrthoDB" id="7026540at2"/>
<dbReference type="EMBL" id="CABVHY010000033">
    <property type="protein sequence ID" value="VVO34685.1"/>
    <property type="molecule type" value="Genomic_DNA"/>
</dbReference>
<reference evidence="2 3" key="1">
    <citation type="submission" date="2019-09" db="EMBL/GenBank/DDBJ databases">
        <authorList>
            <person name="Chandra G."/>
            <person name="Truman W A."/>
        </authorList>
    </citation>
    <scope>NUCLEOTIDE SEQUENCE [LARGE SCALE GENOMIC DNA]</scope>
    <source>
        <strain evidence="2">PS723</strain>
    </source>
</reference>